<organism evidence="1 2">
    <name type="scientific">Auriscalpium vulgare</name>
    <dbReference type="NCBI Taxonomy" id="40419"/>
    <lineage>
        <taxon>Eukaryota</taxon>
        <taxon>Fungi</taxon>
        <taxon>Dikarya</taxon>
        <taxon>Basidiomycota</taxon>
        <taxon>Agaricomycotina</taxon>
        <taxon>Agaricomycetes</taxon>
        <taxon>Russulales</taxon>
        <taxon>Auriscalpiaceae</taxon>
        <taxon>Auriscalpium</taxon>
    </lineage>
</organism>
<accession>A0ACB8S6R3</accession>
<reference evidence="1" key="1">
    <citation type="submission" date="2021-02" db="EMBL/GenBank/DDBJ databases">
        <authorList>
            <consortium name="DOE Joint Genome Institute"/>
            <person name="Ahrendt S."/>
            <person name="Looney B.P."/>
            <person name="Miyauchi S."/>
            <person name="Morin E."/>
            <person name="Drula E."/>
            <person name="Courty P.E."/>
            <person name="Chicoki N."/>
            <person name="Fauchery L."/>
            <person name="Kohler A."/>
            <person name="Kuo A."/>
            <person name="Labutti K."/>
            <person name="Pangilinan J."/>
            <person name="Lipzen A."/>
            <person name="Riley R."/>
            <person name="Andreopoulos W."/>
            <person name="He G."/>
            <person name="Johnson J."/>
            <person name="Barry K.W."/>
            <person name="Grigoriev I.V."/>
            <person name="Nagy L."/>
            <person name="Hibbett D."/>
            <person name="Henrissat B."/>
            <person name="Matheny P.B."/>
            <person name="Labbe J."/>
            <person name="Martin F."/>
        </authorList>
    </citation>
    <scope>NUCLEOTIDE SEQUENCE</scope>
    <source>
        <strain evidence="1">FP105234-sp</strain>
    </source>
</reference>
<reference evidence="1" key="2">
    <citation type="journal article" date="2022" name="New Phytol.">
        <title>Evolutionary transition to the ectomycorrhizal habit in the genomes of a hyperdiverse lineage of mushroom-forming fungi.</title>
        <authorList>
            <person name="Looney B."/>
            <person name="Miyauchi S."/>
            <person name="Morin E."/>
            <person name="Drula E."/>
            <person name="Courty P.E."/>
            <person name="Kohler A."/>
            <person name="Kuo A."/>
            <person name="LaButti K."/>
            <person name="Pangilinan J."/>
            <person name="Lipzen A."/>
            <person name="Riley R."/>
            <person name="Andreopoulos W."/>
            <person name="He G."/>
            <person name="Johnson J."/>
            <person name="Nolan M."/>
            <person name="Tritt A."/>
            <person name="Barry K.W."/>
            <person name="Grigoriev I.V."/>
            <person name="Nagy L.G."/>
            <person name="Hibbett D."/>
            <person name="Henrissat B."/>
            <person name="Matheny P.B."/>
            <person name="Labbe J."/>
            <person name="Martin F.M."/>
        </authorList>
    </citation>
    <scope>NUCLEOTIDE SEQUENCE</scope>
    <source>
        <strain evidence="1">FP105234-sp</strain>
    </source>
</reference>
<protein>
    <submittedName>
        <fullName evidence="1">Uncharacterized protein</fullName>
    </submittedName>
</protein>
<dbReference type="Proteomes" id="UP000814033">
    <property type="component" value="Unassembled WGS sequence"/>
</dbReference>
<comment type="caution">
    <text evidence="1">The sequence shown here is derived from an EMBL/GenBank/DDBJ whole genome shotgun (WGS) entry which is preliminary data.</text>
</comment>
<dbReference type="EMBL" id="MU275849">
    <property type="protein sequence ID" value="KAI0051822.1"/>
    <property type="molecule type" value="Genomic_DNA"/>
</dbReference>
<evidence type="ECO:0000313" key="2">
    <source>
        <dbReference type="Proteomes" id="UP000814033"/>
    </source>
</evidence>
<name>A0ACB8S6R3_9AGAM</name>
<evidence type="ECO:0000313" key="1">
    <source>
        <dbReference type="EMBL" id="KAI0051822.1"/>
    </source>
</evidence>
<gene>
    <name evidence="1" type="ORF">FA95DRAFT_1569672</name>
</gene>
<keyword evidence="2" id="KW-1185">Reference proteome</keyword>
<sequence>MSEMDEDADDSGPSREHSARRHSTGTSTTTRHTTSSPEPPSHGPTQAVRPDGRLHEHLERDDWRAEATSGVVHHETCVCNPCRKFVRHIMDHMWSGDHSLVRAMAARDAAIIKHADLGNKVTGLERDLEDARHDNDDLTDANERLRDEADGLRDDNDRAHAVAGELREETARLQREVADLRSDVNHLRGKLHDAEDDMHRERRRKVSPPAPPTPVIPLVDRMPKLPLVDRMAPTSGRTLLTPGADGAMRHTYLPAHVLRSDQAQFNIAAGLPPPLGLTPVGGRDGYLSDSDPSTIGQVNSLFARARAAPNSPAAAKAKYFMERVSLTPLDRHSPVHKHAIALWATTAIADLAHSAVVEHAPMMPTAAAQPGPSSTKPARPRTQDSPMTWRQWLVTHPDARHLRQHTRGVGTSDDFPIRNVRGYVAALRLAPPRGKARSTYMLRAAAILGVPQAYREALEETGETIAHERHDTPMGVDYDPSHHEVVAHFARNGLTLAEADDYWAWGQEFISTYVSDIQPSPNHPARIAYNAMNSTPHLPPTLEGFPDDHETSFAPAYPALESAADGLELYPAGDQPSPPGDAPSPRF</sequence>
<proteinExistence type="predicted"/>